<gene>
    <name evidence="2" type="ORF">SPARVUS_LOCUS15344033</name>
</gene>
<evidence type="ECO:0000313" key="2">
    <source>
        <dbReference type="EMBL" id="CAI9616240.1"/>
    </source>
</evidence>
<dbReference type="EMBL" id="CATNWA010020015">
    <property type="protein sequence ID" value="CAI9616240.1"/>
    <property type="molecule type" value="Genomic_DNA"/>
</dbReference>
<evidence type="ECO:0000256" key="1">
    <source>
        <dbReference type="SAM" id="MobiDB-lite"/>
    </source>
</evidence>
<dbReference type="Proteomes" id="UP001162483">
    <property type="component" value="Unassembled WGS sequence"/>
</dbReference>
<keyword evidence="3" id="KW-1185">Reference proteome</keyword>
<name>A0ABN9H3A9_9NEOB</name>
<sequence>MGTDTENDTRHPGQEKWDCAESIHTEWGQIPRMTPGIRDRRSGTMQSPYIQNGDRYRETQVGLCRVHTYRMGTDTENDTRHPGHKWDYAESIHTEWGQIPRMTPRHPGQEKWDCAETIHTERGQIPRMTPRHPGQEKWTVQSPYIQNGDRYRE</sequence>
<accession>A0ABN9H3A9</accession>
<organism evidence="2 3">
    <name type="scientific">Staurois parvus</name>
    <dbReference type="NCBI Taxonomy" id="386267"/>
    <lineage>
        <taxon>Eukaryota</taxon>
        <taxon>Metazoa</taxon>
        <taxon>Chordata</taxon>
        <taxon>Craniata</taxon>
        <taxon>Vertebrata</taxon>
        <taxon>Euteleostomi</taxon>
        <taxon>Amphibia</taxon>
        <taxon>Batrachia</taxon>
        <taxon>Anura</taxon>
        <taxon>Neobatrachia</taxon>
        <taxon>Ranoidea</taxon>
        <taxon>Ranidae</taxon>
        <taxon>Staurois</taxon>
    </lineage>
</organism>
<evidence type="ECO:0000313" key="3">
    <source>
        <dbReference type="Proteomes" id="UP001162483"/>
    </source>
</evidence>
<feature type="region of interest" description="Disordered" evidence="1">
    <location>
        <begin position="121"/>
        <end position="153"/>
    </location>
</feature>
<reference evidence="2" key="1">
    <citation type="submission" date="2023-05" db="EMBL/GenBank/DDBJ databases">
        <authorList>
            <person name="Stuckert A."/>
        </authorList>
    </citation>
    <scope>NUCLEOTIDE SEQUENCE</scope>
</reference>
<proteinExistence type="predicted"/>
<feature type="region of interest" description="Disordered" evidence="1">
    <location>
        <begin position="32"/>
        <end position="56"/>
    </location>
</feature>
<feature type="non-terminal residue" evidence="2">
    <location>
        <position position="153"/>
    </location>
</feature>
<protein>
    <submittedName>
        <fullName evidence="2">Uncharacterized protein</fullName>
    </submittedName>
</protein>
<comment type="caution">
    <text evidence="2">The sequence shown here is derived from an EMBL/GenBank/DDBJ whole genome shotgun (WGS) entry which is preliminary data.</text>
</comment>